<dbReference type="InterPro" id="IPR027359">
    <property type="entry name" value="Volt_channel_dom_sf"/>
</dbReference>
<evidence type="ECO:0000256" key="13">
    <source>
        <dbReference type="SAM" id="Coils"/>
    </source>
</evidence>
<dbReference type="Pfam" id="PF00520">
    <property type="entry name" value="Ion_trans"/>
    <property type="match status" value="1"/>
</dbReference>
<evidence type="ECO:0000256" key="9">
    <source>
        <dbReference type="ARBA" id="ARBA00023065"/>
    </source>
</evidence>
<feature type="coiled-coil region" evidence="13">
    <location>
        <begin position="176"/>
        <end position="203"/>
    </location>
</feature>
<feature type="compositionally biased region" description="Low complexity" evidence="14">
    <location>
        <begin position="23"/>
        <end position="37"/>
    </location>
</feature>
<keyword evidence="8 13" id="KW-0175">Coiled coil</keyword>
<dbReference type="PANTHER" id="PTHR46480:SF1">
    <property type="entry name" value="VOLTAGE-GATED HYDROGEN CHANNEL 1"/>
    <property type="match status" value="1"/>
</dbReference>
<protein>
    <recommendedName>
        <fullName evidence="2">Voltage-gated hydrogen channel 1</fullName>
    </recommendedName>
    <alternativeName>
        <fullName evidence="12">Hydrogen voltage-gated channel 1</fullName>
    </alternativeName>
</protein>
<dbReference type="GO" id="GO:0030171">
    <property type="term" value="F:voltage-gated proton channel activity"/>
    <property type="evidence" value="ECO:0007669"/>
    <property type="project" value="InterPro"/>
</dbReference>
<evidence type="ECO:0000256" key="7">
    <source>
        <dbReference type="ARBA" id="ARBA00022989"/>
    </source>
</evidence>
<dbReference type="EMBL" id="LKCN02000021">
    <property type="protein sequence ID" value="RCI08111.1"/>
    <property type="molecule type" value="Genomic_DNA"/>
</dbReference>
<keyword evidence="10 15" id="KW-0472">Membrane</keyword>
<keyword evidence="18" id="KW-1185">Reference proteome</keyword>
<dbReference type="Gene3D" id="1.20.120.350">
    <property type="entry name" value="Voltage-gated potassium channels. Chain C"/>
    <property type="match status" value="1"/>
</dbReference>
<organism evidence="17 18">
    <name type="scientific">Ophiocordyceps polyrhachis-furcata BCC 54312</name>
    <dbReference type="NCBI Taxonomy" id="1330021"/>
    <lineage>
        <taxon>Eukaryota</taxon>
        <taxon>Fungi</taxon>
        <taxon>Dikarya</taxon>
        <taxon>Ascomycota</taxon>
        <taxon>Pezizomycotina</taxon>
        <taxon>Sordariomycetes</taxon>
        <taxon>Hypocreomycetidae</taxon>
        <taxon>Hypocreales</taxon>
        <taxon>Ophiocordycipitaceae</taxon>
        <taxon>Ophiocordyceps</taxon>
    </lineage>
</organism>
<evidence type="ECO:0000256" key="1">
    <source>
        <dbReference type="ARBA" id="ARBA00004651"/>
    </source>
</evidence>
<dbReference type="AlphaFoldDB" id="A0A367L119"/>
<evidence type="ECO:0000259" key="16">
    <source>
        <dbReference type="Pfam" id="PF00520"/>
    </source>
</evidence>
<keyword evidence="7 15" id="KW-1133">Transmembrane helix</keyword>
<proteinExistence type="predicted"/>
<evidence type="ECO:0000256" key="14">
    <source>
        <dbReference type="SAM" id="MobiDB-lite"/>
    </source>
</evidence>
<feature type="domain" description="Ion transport" evidence="16">
    <location>
        <begin position="81"/>
        <end position="171"/>
    </location>
</feature>
<dbReference type="STRING" id="1330021.A0A367L119"/>
<evidence type="ECO:0000313" key="18">
    <source>
        <dbReference type="Proteomes" id="UP000253664"/>
    </source>
</evidence>
<keyword evidence="6" id="KW-0851">Voltage-gated channel</keyword>
<sequence>MPDLGSASAPLLSSRGRLRRSDASSSSSSSSSPASGLRLRLERMRDVAGRALASRRKHYVIMAIVGLDVSALLVEVFIRLIACETHQSREPWVVVVTSVLGTLGLVISCLFMVELAACLIVYGFGYLCSWFHLFDAIVIVISFIVDVGLRGVVGSIGSLVVVLRLWRLAKLSEEVVLGATERIDLLEHQMEAMEDENKQLRAQLGLDSVDRSSP</sequence>
<evidence type="ECO:0000256" key="6">
    <source>
        <dbReference type="ARBA" id="ARBA00022882"/>
    </source>
</evidence>
<evidence type="ECO:0000256" key="4">
    <source>
        <dbReference type="ARBA" id="ARBA00022475"/>
    </source>
</evidence>
<accession>A0A367L119</accession>
<feature type="compositionally biased region" description="Low complexity" evidence="14">
    <location>
        <begin position="1"/>
        <end position="15"/>
    </location>
</feature>
<reference evidence="17 18" key="1">
    <citation type="journal article" date="2015" name="BMC Genomics">
        <title>Insights from the genome of Ophiocordyceps polyrhachis-furcata to pathogenicity and host specificity in insect fungi.</title>
        <authorList>
            <person name="Wichadakul D."/>
            <person name="Kobmoo N."/>
            <person name="Ingsriswang S."/>
            <person name="Tangphatsornruang S."/>
            <person name="Chantasingh D."/>
            <person name="Luangsa-ard J.J."/>
            <person name="Eurwilaichitr L."/>
        </authorList>
    </citation>
    <scope>NUCLEOTIDE SEQUENCE [LARGE SCALE GENOMIC DNA]</scope>
    <source>
        <strain evidence="17 18">BCC 54312</strain>
    </source>
</reference>
<keyword evidence="5 15" id="KW-0812">Transmembrane</keyword>
<evidence type="ECO:0000256" key="5">
    <source>
        <dbReference type="ARBA" id="ARBA00022692"/>
    </source>
</evidence>
<keyword evidence="4" id="KW-1003">Cell membrane</keyword>
<feature type="transmembrane region" description="Helical" evidence="15">
    <location>
        <begin position="92"/>
        <end position="113"/>
    </location>
</feature>
<dbReference type="Proteomes" id="UP000253664">
    <property type="component" value="Unassembled WGS sequence"/>
</dbReference>
<dbReference type="InterPro" id="IPR005821">
    <property type="entry name" value="Ion_trans_dom"/>
</dbReference>
<comment type="caution">
    <text evidence="17">The sequence shown here is derived from an EMBL/GenBank/DDBJ whole genome shotgun (WGS) entry which is preliminary data.</text>
</comment>
<dbReference type="InterPro" id="IPR031846">
    <property type="entry name" value="Hvcn1"/>
</dbReference>
<comment type="subcellular location">
    <subcellularLocation>
        <location evidence="1">Cell membrane</location>
        <topology evidence="1">Multi-pass membrane protein</topology>
    </subcellularLocation>
</comment>
<dbReference type="GO" id="GO:0034702">
    <property type="term" value="C:monoatomic ion channel complex"/>
    <property type="evidence" value="ECO:0007669"/>
    <property type="project" value="UniProtKB-KW"/>
</dbReference>
<feature type="transmembrane region" description="Helical" evidence="15">
    <location>
        <begin position="147"/>
        <end position="166"/>
    </location>
</feature>
<name>A0A367L119_9HYPO</name>
<evidence type="ECO:0000256" key="3">
    <source>
        <dbReference type="ARBA" id="ARBA00022448"/>
    </source>
</evidence>
<gene>
    <name evidence="17" type="ORF">L249_6352</name>
</gene>
<evidence type="ECO:0000256" key="8">
    <source>
        <dbReference type="ARBA" id="ARBA00023054"/>
    </source>
</evidence>
<keyword evidence="9" id="KW-0406">Ion transport</keyword>
<evidence type="ECO:0000313" key="17">
    <source>
        <dbReference type="EMBL" id="RCI08111.1"/>
    </source>
</evidence>
<dbReference type="OrthoDB" id="427456at2759"/>
<feature type="region of interest" description="Disordered" evidence="14">
    <location>
        <begin position="1"/>
        <end position="37"/>
    </location>
</feature>
<dbReference type="PANTHER" id="PTHR46480">
    <property type="entry name" value="F20B24.22"/>
    <property type="match status" value="1"/>
</dbReference>
<feature type="transmembrane region" description="Helical" evidence="15">
    <location>
        <begin position="120"/>
        <end position="141"/>
    </location>
</feature>
<evidence type="ECO:0000256" key="10">
    <source>
        <dbReference type="ARBA" id="ARBA00023136"/>
    </source>
</evidence>
<dbReference type="GO" id="GO:0005886">
    <property type="term" value="C:plasma membrane"/>
    <property type="evidence" value="ECO:0007669"/>
    <property type="project" value="UniProtKB-SubCell"/>
</dbReference>
<evidence type="ECO:0000256" key="11">
    <source>
        <dbReference type="ARBA" id="ARBA00023303"/>
    </source>
</evidence>
<keyword evidence="11" id="KW-0407">Ion channel</keyword>
<keyword evidence="3" id="KW-0813">Transport</keyword>
<evidence type="ECO:0000256" key="15">
    <source>
        <dbReference type="SAM" id="Phobius"/>
    </source>
</evidence>
<evidence type="ECO:0000256" key="12">
    <source>
        <dbReference type="ARBA" id="ARBA00031989"/>
    </source>
</evidence>
<feature type="transmembrane region" description="Helical" evidence="15">
    <location>
        <begin position="59"/>
        <end position="80"/>
    </location>
</feature>
<evidence type="ECO:0000256" key="2">
    <source>
        <dbReference type="ARBA" id="ARBA00015897"/>
    </source>
</evidence>